<dbReference type="EMBL" id="FQVF01000011">
    <property type="protein sequence ID" value="SHF79114.1"/>
    <property type="molecule type" value="Genomic_DNA"/>
</dbReference>
<dbReference type="Pfam" id="PF07746">
    <property type="entry name" value="LigA"/>
    <property type="match status" value="1"/>
</dbReference>
<evidence type="ECO:0000313" key="2">
    <source>
        <dbReference type="EMBL" id="SHF79114.1"/>
    </source>
</evidence>
<dbReference type="Proteomes" id="UP000184517">
    <property type="component" value="Unassembled WGS sequence"/>
</dbReference>
<dbReference type="InterPro" id="IPR036622">
    <property type="entry name" value="LigA_sf"/>
</dbReference>
<dbReference type="InterPro" id="IPR011986">
    <property type="entry name" value="Xdiol_dOase_LigA"/>
</dbReference>
<feature type="domain" description="Extradiol ring-cleavage dioxygenase LigAB LigA subunit" evidence="1">
    <location>
        <begin position="27"/>
        <end position="112"/>
    </location>
</feature>
<accession>A0A1M5EJ04</accession>
<evidence type="ECO:0000313" key="3">
    <source>
        <dbReference type="Proteomes" id="UP000184517"/>
    </source>
</evidence>
<name>A0A1M5EJ04_9GAMM</name>
<sequence length="120" mass="13575">MASNYTDRQLQGTYLFDGQMAKKGYGLNKMCYSFNDQVARDEFNADPEAYCEKFKLTEAQKEAIRNRDVIGLLREGGSIYYLAKFTGLLKLNMQDIGGLQTGMSTDEFKAMLEKNGRGEV</sequence>
<dbReference type="SUPFAM" id="SSF48076">
    <property type="entry name" value="LigA subunit of an aromatic-ring-opening dioxygenase LigAB"/>
    <property type="match status" value="1"/>
</dbReference>
<reference evidence="3" key="1">
    <citation type="submission" date="2016-11" db="EMBL/GenBank/DDBJ databases">
        <authorList>
            <person name="Varghese N."/>
            <person name="Submissions S."/>
        </authorList>
    </citation>
    <scope>NUCLEOTIDE SEQUENCE [LARGE SCALE GENOMIC DNA]</scope>
    <source>
        <strain evidence="3">DSM 16579</strain>
    </source>
</reference>
<proteinExistence type="predicted"/>
<dbReference type="AlphaFoldDB" id="A0A1M5EJ04"/>
<keyword evidence="2" id="KW-0560">Oxidoreductase</keyword>
<gene>
    <name evidence="2" type="ORF">SAMN02745753_02654</name>
</gene>
<dbReference type="CDD" id="cd07925">
    <property type="entry name" value="LigA_like_1"/>
    <property type="match status" value="1"/>
</dbReference>
<dbReference type="STRING" id="1122206.SAMN02745753_02654"/>
<dbReference type="OrthoDB" id="8685817at2"/>
<keyword evidence="3" id="KW-1185">Reference proteome</keyword>
<dbReference type="Gene3D" id="1.10.700.10">
    <property type="entry name" value="Dioxygenase LigAB, LigA subunit"/>
    <property type="match status" value="1"/>
</dbReference>
<organism evidence="2 3">
    <name type="scientific">Marinomonas polaris DSM 16579</name>
    <dbReference type="NCBI Taxonomy" id="1122206"/>
    <lineage>
        <taxon>Bacteria</taxon>
        <taxon>Pseudomonadati</taxon>
        <taxon>Pseudomonadota</taxon>
        <taxon>Gammaproteobacteria</taxon>
        <taxon>Oceanospirillales</taxon>
        <taxon>Oceanospirillaceae</taxon>
        <taxon>Marinomonas</taxon>
    </lineage>
</organism>
<dbReference type="GO" id="GO:0051213">
    <property type="term" value="F:dioxygenase activity"/>
    <property type="evidence" value="ECO:0007669"/>
    <property type="project" value="UniProtKB-KW"/>
</dbReference>
<evidence type="ECO:0000259" key="1">
    <source>
        <dbReference type="Pfam" id="PF07746"/>
    </source>
</evidence>
<dbReference type="RefSeq" id="WP_072840173.1">
    <property type="nucleotide sequence ID" value="NZ_FQVF01000011.1"/>
</dbReference>
<protein>
    <submittedName>
        <fullName evidence="2">Protocatechuate 4,5-dioxygenase alpha subunit</fullName>
    </submittedName>
</protein>
<keyword evidence="2" id="KW-0223">Dioxygenase</keyword>
<dbReference type="NCBIfam" id="NF009918">
    <property type="entry name" value="PRK13378.1"/>
    <property type="match status" value="1"/>
</dbReference>